<proteinExistence type="predicted"/>
<protein>
    <submittedName>
        <fullName evidence="1">Uncharacterized protein</fullName>
    </submittedName>
</protein>
<reference evidence="1" key="1">
    <citation type="submission" date="2023-07" db="EMBL/GenBank/DDBJ databases">
        <title>draft genome sequence of fig (Ficus carica).</title>
        <authorList>
            <person name="Takahashi T."/>
            <person name="Nishimura K."/>
        </authorList>
    </citation>
    <scope>NUCLEOTIDE SEQUENCE</scope>
</reference>
<sequence length="127" mass="14300">MIAGAELVPLFVDDAIDYDVGTCIGIELCNQTLIGEAAKHQATLNPQGSNIRCQAPFGKKVRTHTSLMIQWCRKRLRFRLYKIVNKEAVITAPASPPEHRPWNWRGAVQQAVRLAGFNEDKALTEEW</sequence>
<comment type="caution">
    <text evidence="1">The sequence shown here is derived from an EMBL/GenBank/DDBJ whole genome shotgun (WGS) entry which is preliminary data.</text>
</comment>
<keyword evidence="2" id="KW-1185">Reference proteome</keyword>
<organism evidence="1 2">
    <name type="scientific">Ficus carica</name>
    <name type="common">Common fig</name>
    <dbReference type="NCBI Taxonomy" id="3494"/>
    <lineage>
        <taxon>Eukaryota</taxon>
        <taxon>Viridiplantae</taxon>
        <taxon>Streptophyta</taxon>
        <taxon>Embryophyta</taxon>
        <taxon>Tracheophyta</taxon>
        <taxon>Spermatophyta</taxon>
        <taxon>Magnoliopsida</taxon>
        <taxon>eudicotyledons</taxon>
        <taxon>Gunneridae</taxon>
        <taxon>Pentapetalae</taxon>
        <taxon>rosids</taxon>
        <taxon>fabids</taxon>
        <taxon>Rosales</taxon>
        <taxon>Moraceae</taxon>
        <taxon>Ficeae</taxon>
        <taxon>Ficus</taxon>
    </lineage>
</organism>
<dbReference type="Gramene" id="FCD_00030967-RA">
    <property type="protein sequence ID" value="FCD_00030967-RA:cds"/>
    <property type="gene ID" value="FCD_00030967"/>
</dbReference>
<evidence type="ECO:0000313" key="2">
    <source>
        <dbReference type="Proteomes" id="UP001187192"/>
    </source>
</evidence>
<dbReference type="AlphaFoldDB" id="A0AA88CNY1"/>
<dbReference type="Proteomes" id="UP001187192">
    <property type="component" value="Unassembled WGS sequence"/>
</dbReference>
<evidence type="ECO:0000313" key="1">
    <source>
        <dbReference type="EMBL" id="GMN25165.1"/>
    </source>
</evidence>
<dbReference type="Gene3D" id="3.30.420.40">
    <property type="match status" value="1"/>
</dbReference>
<gene>
    <name evidence="1" type="ORF">TIFTF001_049198</name>
</gene>
<dbReference type="EMBL" id="BTGU01006906">
    <property type="protein sequence ID" value="GMN25165.1"/>
    <property type="molecule type" value="Genomic_DNA"/>
</dbReference>
<name>A0AA88CNY1_FICCA</name>
<accession>A0AA88CNY1</accession>